<protein>
    <submittedName>
        <fullName evidence="5">Outer membrane beta-barrel protein</fullName>
    </submittedName>
</protein>
<proteinExistence type="predicted"/>
<dbReference type="Proteomes" id="UP000484875">
    <property type="component" value="Unassembled WGS sequence"/>
</dbReference>
<keyword evidence="6" id="KW-1185">Reference proteome</keyword>
<evidence type="ECO:0000256" key="1">
    <source>
        <dbReference type="ARBA" id="ARBA00004442"/>
    </source>
</evidence>
<evidence type="ECO:0000259" key="4">
    <source>
        <dbReference type="Pfam" id="PF13505"/>
    </source>
</evidence>
<keyword evidence="2 3" id="KW-0732">Signal</keyword>
<reference evidence="5 6" key="1">
    <citation type="submission" date="2019-12" db="EMBL/GenBank/DDBJ databases">
        <title>Novel species isolated from a subtropical stream in China.</title>
        <authorList>
            <person name="Lu H."/>
        </authorList>
    </citation>
    <scope>NUCLEOTIDE SEQUENCE [LARGE SCALE GENOMIC DNA]</scope>
    <source>
        <strain evidence="5 6">FT107W</strain>
    </source>
</reference>
<feature type="chain" id="PRO_5032653642" evidence="3">
    <location>
        <begin position="21"/>
        <end position="192"/>
    </location>
</feature>
<dbReference type="RefSeq" id="WP_161088038.1">
    <property type="nucleotide sequence ID" value="NZ_WWCV01000001.1"/>
</dbReference>
<evidence type="ECO:0000256" key="2">
    <source>
        <dbReference type="ARBA" id="ARBA00022729"/>
    </source>
</evidence>
<dbReference type="InterPro" id="IPR011250">
    <property type="entry name" value="OMP/PagP_B-barrel"/>
</dbReference>
<dbReference type="AlphaFoldDB" id="A0A845H8S7"/>
<name>A0A845H8S7_9BURK</name>
<dbReference type="GO" id="GO:0009279">
    <property type="term" value="C:cell outer membrane"/>
    <property type="evidence" value="ECO:0007669"/>
    <property type="project" value="UniProtKB-SubCell"/>
</dbReference>
<accession>A0A845H8S7</accession>
<dbReference type="Pfam" id="PF13505">
    <property type="entry name" value="OMP_b-brl"/>
    <property type="match status" value="1"/>
</dbReference>
<dbReference type="EMBL" id="WWCV01000001">
    <property type="protein sequence ID" value="MYN15161.1"/>
    <property type="molecule type" value="Genomic_DNA"/>
</dbReference>
<feature type="signal peptide" evidence="3">
    <location>
        <begin position="1"/>
        <end position="20"/>
    </location>
</feature>
<evidence type="ECO:0000313" key="6">
    <source>
        <dbReference type="Proteomes" id="UP000484875"/>
    </source>
</evidence>
<evidence type="ECO:0000256" key="3">
    <source>
        <dbReference type="SAM" id="SignalP"/>
    </source>
</evidence>
<feature type="domain" description="Outer membrane protein beta-barrel" evidence="4">
    <location>
        <begin position="5"/>
        <end position="192"/>
    </location>
</feature>
<comment type="caution">
    <text evidence="5">The sequence shown here is derived from an EMBL/GenBank/DDBJ whole genome shotgun (WGS) entry which is preliminary data.</text>
</comment>
<evidence type="ECO:0000313" key="5">
    <source>
        <dbReference type="EMBL" id="MYN15161.1"/>
    </source>
</evidence>
<dbReference type="InterPro" id="IPR027385">
    <property type="entry name" value="Beta-barrel_OMP"/>
</dbReference>
<comment type="subcellular location">
    <subcellularLocation>
        <location evidence="1">Cell outer membrane</location>
    </subcellularLocation>
</comment>
<dbReference type="Gene3D" id="2.40.160.20">
    <property type="match status" value="1"/>
</dbReference>
<organism evidence="5 6">
    <name type="scientific">Duganella vulcania</name>
    <dbReference type="NCBI Taxonomy" id="2692166"/>
    <lineage>
        <taxon>Bacteria</taxon>
        <taxon>Pseudomonadati</taxon>
        <taxon>Pseudomonadota</taxon>
        <taxon>Betaproteobacteria</taxon>
        <taxon>Burkholderiales</taxon>
        <taxon>Oxalobacteraceae</taxon>
        <taxon>Telluria group</taxon>
        <taxon>Duganella</taxon>
    </lineage>
</organism>
<sequence length="192" mass="20820">MKKIICTAFVALAASSLAHAEGWYVGANISPQTNGHIKYTENGVTTERNEVKKATPFGLFAGYDLSPVWALEAGYRTDSGSTSFDLNPGYQLKARVNTAYLAARGTWKLSEDWSLFGKAGVGQGRLKMDISGKNAPAGESVNKTGLYLSVGASYLLTKDVALQLELEHTNKLEHDGFTAKTDRFALGVRFDF</sequence>
<dbReference type="SUPFAM" id="SSF56925">
    <property type="entry name" value="OMPA-like"/>
    <property type="match status" value="1"/>
</dbReference>
<gene>
    <name evidence="5" type="ORF">GTP81_00185</name>
</gene>